<dbReference type="PANTHER" id="PTHR40053:SF1">
    <property type="entry name" value="SPORULATION-CONTROL PROTEIN SPO0M"/>
    <property type="match status" value="1"/>
</dbReference>
<comment type="caution">
    <text evidence="1">The sequence shown here is derived from an EMBL/GenBank/DDBJ whole genome shotgun (WGS) entry which is preliminary data.</text>
</comment>
<accession>A0ABW5QZZ8</accession>
<evidence type="ECO:0000313" key="2">
    <source>
        <dbReference type="Proteomes" id="UP001597493"/>
    </source>
</evidence>
<dbReference type="Proteomes" id="UP001597493">
    <property type="component" value="Unassembled WGS sequence"/>
</dbReference>
<protein>
    <submittedName>
        <fullName evidence="1">Sporulation protein</fullName>
    </submittedName>
</protein>
<reference evidence="2" key="1">
    <citation type="journal article" date="2019" name="Int. J. Syst. Evol. Microbiol.">
        <title>The Global Catalogue of Microorganisms (GCM) 10K type strain sequencing project: providing services to taxonomists for standard genome sequencing and annotation.</title>
        <authorList>
            <consortium name="The Broad Institute Genomics Platform"/>
            <consortium name="The Broad Institute Genome Sequencing Center for Infectious Disease"/>
            <person name="Wu L."/>
            <person name="Ma J."/>
        </authorList>
    </citation>
    <scope>NUCLEOTIDE SEQUENCE [LARGE SCALE GENOMIC DNA]</scope>
    <source>
        <strain evidence="2">TISTR 1827</strain>
    </source>
</reference>
<dbReference type="Pfam" id="PF07070">
    <property type="entry name" value="Spo0M"/>
    <property type="match status" value="1"/>
</dbReference>
<dbReference type="RefSeq" id="WP_379275908.1">
    <property type="nucleotide sequence ID" value="NZ_JBHUGT010000023.1"/>
</dbReference>
<sequence>MFNRLLASIGIGSATIDTLLEKTHYTQGEEVEGIIRIRGGNVQQDISTIHLTLMTEYIRESNDHKYKEQTAIRRFAVSQPFRLEAGETREVPFAFRLPAETPLTFRNVPVWVKTELEIVGAVDPTDNDRIEVLPGYAQNVVLEAIDQLGFRLRKADCEYSRHSGTGLPFVQELEFVPTTHFRGDLDELEVVFRPAAGGVELLLQIDRRARGFASLFAEALDMDESFVRVRFSEAELDRGASSVAYQLKDIIARYRR</sequence>
<name>A0ABW5QZZ8_9BACL</name>
<gene>
    <name evidence="1" type="ORF">ACFSW5_17800</name>
</gene>
<proteinExistence type="predicted"/>
<keyword evidence="2" id="KW-1185">Reference proteome</keyword>
<dbReference type="PANTHER" id="PTHR40053">
    <property type="entry name" value="SPORULATION-CONTROL PROTEIN SPO0M"/>
    <property type="match status" value="1"/>
</dbReference>
<dbReference type="EMBL" id="JBHUMY010000023">
    <property type="protein sequence ID" value="MFD2662113.1"/>
    <property type="molecule type" value="Genomic_DNA"/>
</dbReference>
<organism evidence="1 2">
    <name type="scientific">Paenibacillus thailandensis</name>
    <dbReference type="NCBI Taxonomy" id="393250"/>
    <lineage>
        <taxon>Bacteria</taxon>
        <taxon>Bacillati</taxon>
        <taxon>Bacillota</taxon>
        <taxon>Bacilli</taxon>
        <taxon>Bacillales</taxon>
        <taxon>Paenibacillaceae</taxon>
        <taxon>Paenibacillus</taxon>
    </lineage>
</organism>
<dbReference type="InterPro" id="IPR009776">
    <property type="entry name" value="Spore_0_M"/>
</dbReference>
<evidence type="ECO:0000313" key="1">
    <source>
        <dbReference type="EMBL" id="MFD2662113.1"/>
    </source>
</evidence>